<evidence type="ECO:0008006" key="5">
    <source>
        <dbReference type="Google" id="ProtNLM"/>
    </source>
</evidence>
<dbReference type="OrthoDB" id="4549950at2"/>
<accession>G7H046</accession>
<dbReference type="Pfam" id="PF02575">
    <property type="entry name" value="YbaB_DNA_bd"/>
    <property type="match status" value="1"/>
</dbReference>
<evidence type="ECO:0000256" key="2">
    <source>
        <dbReference type="SAM" id="MobiDB-lite"/>
    </source>
</evidence>
<evidence type="ECO:0000313" key="3">
    <source>
        <dbReference type="EMBL" id="GAB09221.1"/>
    </source>
</evidence>
<dbReference type="Proteomes" id="UP000035088">
    <property type="component" value="Unassembled WGS sequence"/>
</dbReference>
<feature type="region of interest" description="Disordered" evidence="2">
    <location>
        <begin position="100"/>
        <end position="150"/>
    </location>
</feature>
<dbReference type="AlphaFoldDB" id="G7H046"/>
<evidence type="ECO:0000256" key="1">
    <source>
        <dbReference type="SAM" id="Coils"/>
    </source>
</evidence>
<gene>
    <name evidence="3" type="ORF">GOARA_033_00220</name>
</gene>
<protein>
    <recommendedName>
        <fullName evidence="5">Nucleoid-associated protein YbaB</fullName>
    </recommendedName>
</protein>
<feature type="coiled-coil region" evidence="1">
    <location>
        <begin position="3"/>
        <end position="37"/>
    </location>
</feature>
<keyword evidence="1" id="KW-0175">Coiled coil</keyword>
<dbReference type="InterPro" id="IPR004401">
    <property type="entry name" value="YbaB/EbfC"/>
</dbReference>
<organism evidence="3 4">
    <name type="scientific">Gordonia araii NBRC 100433</name>
    <dbReference type="NCBI Taxonomy" id="1073574"/>
    <lineage>
        <taxon>Bacteria</taxon>
        <taxon>Bacillati</taxon>
        <taxon>Actinomycetota</taxon>
        <taxon>Actinomycetes</taxon>
        <taxon>Mycobacteriales</taxon>
        <taxon>Gordoniaceae</taxon>
        <taxon>Gordonia</taxon>
    </lineage>
</organism>
<keyword evidence="4" id="KW-1185">Reference proteome</keyword>
<dbReference type="GO" id="GO:0003677">
    <property type="term" value="F:DNA binding"/>
    <property type="evidence" value="ECO:0007669"/>
    <property type="project" value="InterPro"/>
</dbReference>
<evidence type="ECO:0000313" key="4">
    <source>
        <dbReference type="Proteomes" id="UP000035088"/>
    </source>
</evidence>
<proteinExistence type="predicted"/>
<comment type="caution">
    <text evidence="3">The sequence shown here is derived from an EMBL/GenBank/DDBJ whole genome shotgun (WGS) entry which is preliminary data.</text>
</comment>
<dbReference type="EMBL" id="BAEE01000033">
    <property type="protein sequence ID" value="GAB09221.1"/>
    <property type="molecule type" value="Genomic_DNA"/>
</dbReference>
<dbReference type="Gene3D" id="3.30.1310.10">
    <property type="entry name" value="Nucleoid-associated protein YbaB-like domain"/>
    <property type="match status" value="1"/>
</dbReference>
<dbReference type="STRING" id="1073574.GOARA_033_00220"/>
<reference evidence="3 4" key="1">
    <citation type="submission" date="2011-11" db="EMBL/GenBank/DDBJ databases">
        <title>Whole genome shotgun sequence of Gordonia araii NBRC 100433.</title>
        <authorList>
            <person name="Yoshida Y."/>
            <person name="Hosoyama A."/>
            <person name="Tsuchikane K."/>
            <person name="Katsumata H."/>
            <person name="Yamazaki S."/>
            <person name="Fujita N."/>
        </authorList>
    </citation>
    <scope>NUCLEOTIDE SEQUENCE [LARGE SCALE GENOMIC DNA]</scope>
    <source>
        <strain evidence="3 4">NBRC 100433</strain>
    </source>
</reference>
<dbReference type="RefSeq" id="WP_007321298.1">
    <property type="nucleotide sequence ID" value="NZ_BAEE01000033.1"/>
</dbReference>
<dbReference type="SUPFAM" id="SSF82607">
    <property type="entry name" value="YbaB-like"/>
    <property type="match status" value="1"/>
</dbReference>
<name>G7H046_9ACTN</name>
<sequence length="170" mass="18436">MANESAKELVASLMETLREQQRDSAQLQERMAAITATARSSQDLVEASVNSRGIVIEVKFHPEAVERSGGLAALGRYVTEAVQKAAQDAAAQVDELMAPTRSRLEGLPQANELFPGMPSPSEFIPEPVEPSLAPPNSPERQTTAADDPDVYFAEVETVERSDSSPIDRSW</sequence>
<dbReference type="InterPro" id="IPR036894">
    <property type="entry name" value="YbaB-like_sf"/>
</dbReference>